<evidence type="ECO:0000256" key="2">
    <source>
        <dbReference type="ARBA" id="ARBA00005833"/>
    </source>
</evidence>
<dbReference type="Gene3D" id="3.50.50.60">
    <property type="entry name" value="FAD/NAD(P)-binding domain"/>
    <property type="match status" value="1"/>
</dbReference>
<comment type="caution">
    <text evidence="8">The sequence shown here is derived from an EMBL/GenBank/DDBJ whole genome shotgun (WGS) entry which is preliminary data.</text>
</comment>
<dbReference type="PANTHER" id="PTHR10742:SF410">
    <property type="entry name" value="LYSINE-SPECIFIC HISTONE DEMETHYLASE 2"/>
    <property type="match status" value="1"/>
</dbReference>
<dbReference type="EC" id="1.13.12.3" evidence="3"/>
<dbReference type="AlphaFoldDB" id="A0A9X1X459"/>
<protein>
    <recommendedName>
        <fullName evidence="4">Tryptophan 2-monooxygenase</fullName>
        <ecNumber evidence="3">1.13.12.3</ecNumber>
    </recommendedName>
</protein>
<keyword evidence="5" id="KW-0073">Auxin biosynthesis</keyword>
<dbReference type="Pfam" id="PF01593">
    <property type="entry name" value="Amino_oxidase"/>
    <property type="match status" value="1"/>
</dbReference>
<gene>
    <name evidence="8" type="ORF">MUY27_06430</name>
</gene>
<dbReference type="GO" id="GO:0050361">
    <property type="term" value="F:tryptophan 2-monooxygenase activity"/>
    <property type="evidence" value="ECO:0007669"/>
    <property type="project" value="UniProtKB-EC"/>
</dbReference>
<dbReference type="InterPro" id="IPR036188">
    <property type="entry name" value="FAD/NAD-bd_sf"/>
</dbReference>
<dbReference type="RefSeq" id="WP_245129168.1">
    <property type="nucleotide sequence ID" value="NZ_JALJEJ010000002.1"/>
</dbReference>
<dbReference type="InterPro" id="IPR050281">
    <property type="entry name" value="Flavin_monoamine_oxidase"/>
</dbReference>
<proteinExistence type="inferred from homology"/>
<evidence type="ECO:0000256" key="4">
    <source>
        <dbReference type="ARBA" id="ARBA00017871"/>
    </source>
</evidence>
<dbReference type="PRINTS" id="PR00420">
    <property type="entry name" value="RNGMNOXGNASE"/>
</dbReference>
<accession>A0A9X1X459</accession>
<comment type="similarity">
    <text evidence="2">Belongs to the tryptophan 2-monooxygenase family.</text>
</comment>
<sequence>MKTSDIIIVGAGAAGLMAARTLAKAGKQVLVLEARDRIGGRAHTIEVAGQAIELGAEFVHGDLPLSLRLLKEAGIETEYARGEMWHYQKGKFTQDEEEIVGWGELMQQLQQLKEDISIQEFLDQYFSGESYAPLRQSVLRFVAGYDSAEPDKASAFALRTEWQQEDNDAQHRIKGGYVKLMNWLRDELLQAGGKLLLNTPVEQVGLSGPDVILTTQNGGQYKASKVILALPLGVLQNNGITFTPDVPEHRHAWNLMGFGAIIKVLLVFKTRFWEQVEGADMSHMLFLFSEEKIPTWWTQVPDQSAVLTGWLGGPEAKKLKDTSEDALLKMALQSLGNMFNMGEQALQAQLLSAHTINWTADPYTLGSYAYETVNGHQHHAVLNNGVDGKLYFAGEYLYEGPSMGTLEAALCSGLDLAERLIAYKNC</sequence>
<evidence type="ECO:0000313" key="9">
    <source>
        <dbReference type="Proteomes" id="UP001139450"/>
    </source>
</evidence>
<dbReference type="GO" id="GO:0009851">
    <property type="term" value="P:auxin biosynthetic process"/>
    <property type="evidence" value="ECO:0007669"/>
    <property type="project" value="UniProtKB-KW"/>
</dbReference>
<feature type="domain" description="Amine oxidase" evidence="7">
    <location>
        <begin position="14"/>
        <end position="421"/>
    </location>
</feature>
<evidence type="ECO:0000313" key="8">
    <source>
        <dbReference type="EMBL" id="MCJ8209338.1"/>
    </source>
</evidence>
<evidence type="ECO:0000259" key="7">
    <source>
        <dbReference type="Pfam" id="PF01593"/>
    </source>
</evidence>
<comment type="pathway">
    <text evidence="1">Plant hormone metabolism; auxin biosynthesis.</text>
</comment>
<dbReference type="EMBL" id="JALJEJ010000002">
    <property type="protein sequence ID" value="MCJ8209338.1"/>
    <property type="molecule type" value="Genomic_DNA"/>
</dbReference>
<dbReference type="PANTHER" id="PTHR10742">
    <property type="entry name" value="FLAVIN MONOAMINE OXIDASE"/>
    <property type="match status" value="1"/>
</dbReference>
<dbReference type="SUPFAM" id="SSF51905">
    <property type="entry name" value="FAD/NAD(P)-binding domain"/>
    <property type="match status" value="1"/>
</dbReference>
<evidence type="ECO:0000256" key="6">
    <source>
        <dbReference type="ARBA" id="ARBA00047321"/>
    </source>
</evidence>
<evidence type="ECO:0000256" key="5">
    <source>
        <dbReference type="ARBA" id="ARBA00023070"/>
    </source>
</evidence>
<evidence type="ECO:0000256" key="1">
    <source>
        <dbReference type="ARBA" id="ARBA00004814"/>
    </source>
</evidence>
<dbReference type="Proteomes" id="UP001139450">
    <property type="component" value="Unassembled WGS sequence"/>
</dbReference>
<reference evidence="8" key="1">
    <citation type="submission" date="2022-04" db="EMBL/GenBank/DDBJ databases">
        <title>Mucilaginibacter sp. RS28 isolated from freshwater.</title>
        <authorList>
            <person name="Ko S.-R."/>
        </authorList>
    </citation>
    <scope>NUCLEOTIDE SEQUENCE</scope>
    <source>
        <strain evidence="8">RS28</strain>
    </source>
</reference>
<evidence type="ECO:0000256" key="3">
    <source>
        <dbReference type="ARBA" id="ARBA00012535"/>
    </source>
</evidence>
<name>A0A9X1X459_9SPHI</name>
<keyword evidence="9" id="KW-1185">Reference proteome</keyword>
<comment type="catalytic activity">
    <reaction evidence="6">
        <text>L-tryptophan + O2 = indole-3-acetamide + CO2 + H2O</text>
        <dbReference type="Rhea" id="RHEA:16165"/>
        <dbReference type="ChEBI" id="CHEBI:15377"/>
        <dbReference type="ChEBI" id="CHEBI:15379"/>
        <dbReference type="ChEBI" id="CHEBI:16031"/>
        <dbReference type="ChEBI" id="CHEBI:16526"/>
        <dbReference type="ChEBI" id="CHEBI:57912"/>
        <dbReference type="EC" id="1.13.12.3"/>
    </reaction>
</comment>
<organism evidence="8 9">
    <name type="scientific">Mucilaginibacter straminoryzae</name>
    <dbReference type="NCBI Taxonomy" id="2932774"/>
    <lineage>
        <taxon>Bacteria</taxon>
        <taxon>Pseudomonadati</taxon>
        <taxon>Bacteroidota</taxon>
        <taxon>Sphingobacteriia</taxon>
        <taxon>Sphingobacteriales</taxon>
        <taxon>Sphingobacteriaceae</taxon>
        <taxon>Mucilaginibacter</taxon>
    </lineage>
</organism>
<dbReference type="SUPFAM" id="SSF54373">
    <property type="entry name" value="FAD-linked reductases, C-terminal domain"/>
    <property type="match status" value="1"/>
</dbReference>
<dbReference type="InterPro" id="IPR002937">
    <property type="entry name" value="Amino_oxidase"/>
</dbReference>